<gene>
    <name evidence="2" type="ORF">HS088_TW23G00659</name>
</gene>
<proteinExistence type="predicted"/>
<name>A0A7J7BWL9_TRIWF</name>
<dbReference type="PROSITE" id="PS52045">
    <property type="entry name" value="NEPROSIN_PEP_CD"/>
    <property type="match status" value="1"/>
</dbReference>
<organism evidence="2 3">
    <name type="scientific">Tripterygium wilfordii</name>
    <name type="common">Thunder God vine</name>
    <dbReference type="NCBI Taxonomy" id="458696"/>
    <lineage>
        <taxon>Eukaryota</taxon>
        <taxon>Viridiplantae</taxon>
        <taxon>Streptophyta</taxon>
        <taxon>Embryophyta</taxon>
        <taxon>Tracheophyta</taxon>
        <taxon>Spermatophyta</taxon>
        <taxon>Magnoliopsida</taxon>
        <taxon>eudicotyledons</taxon>
        <taxon>Gunneridae</taxon>
        <taxon>Pentapetalae</taxon>
        <taxon>rosids</taxon>
        <taxon>fabids</taxon>
        <taxon>Celastrales</taxon>
        <taxon>Celastraceae</taxon>
        <taxon>Tripterygium</taxon>
    </lineage>
</organism>
<comment type="caution">
    <text evidence="2">The sequence shown here is derived from an EMBL/GenBank/DDBJ whole genome shotgun (WGS) entry which is preliminary data.</text>
</comment>
<evidence type="ECO:0000313" key="2">
    <source>
        <dbReference type="EMBL" id="KAF5725926.1"/>
    </source>
</evidence>
<dbReference type="InParanoid" id="A0A7J7BWL9"/>
<evidence type="ECO:0000313" key="3">
    <source>
        <dbReference type="Proteomes" id="UP000593562"/>
    </source>
</evidence>
<accession>A0A7J7BWL9</accession>
<protein>
    <recommendedName>
        <fullName evidence="1">Neprosin PEP catalytic domain-containing protein</fullName>
    </recommendedName>
</protein>
<feature type="domain" description="Neprosin PEP catalytic" evidence="1">
    <location>
        <begin position="1"/>
        <end position="129"/>
    </location>
</feature>
<dbReference type="EMBL" id="JAAARO010000023">
    <property type="protein sequence ID" value="KAF5725926.1"/>
    <property type="molecule type" value="Genomic_DNA"/>
</dbReference>
<dbReference type="InterPro" id="IPR004314">
    <property type="entry name" value="Neprosin"/>
</dbReference>
<dbReference type="PANTHER" id="PTHR31589:SF95">
    <property type="entry name" value="NEPROSIN DOMAIN-CONTAINING PROTEIN"/>
    <property type="match status" value="1"/>
</dbReference>
<dbReference type="AlphaFoldDB" id="A0A7J7BWL9"/>
<dbReference type="InterPro" id="IPR053168">
    <property type="entry name" value="Glutamic_endopeptidase"/>
</dbReference>
<keyword evidence="3" id="KW-1185">Reference proteome</keyword>
<reference evidence="2 3" key="1">
    <citation type="journal article" date="2020" name="Nat. Commun.">
        <title>Genome of Tripterygium wilfordii and identification of cytochrome P450 involved in triptolide biosynthesis.</title>
        <authorList>
            <person name="Tu L."/>
            <person name="Su P."/>
            <person name="Zhang Z."/>
            <person name="Gao L."/>
            <person name="Wang J."/>
            <person name="Hu T."/>
            <person name="Zhou J."/>
            <person name="Zhang Y."/>
            <person name="Zhao Y."/>
            <person name="Liu Y."/>
            <person name="Song Y."/>
            <person name="Tong Y."/>
            <person name="Lu Y."/>
            <person name="Yang J."/>
            <person name="Xu C."/>
            <person name="Jia M."/>
            <person name="Peters R.J."/>
            <person name="Huang L."/>
            <person name="Gao W."/>
        </authorList>
    </citation>
    <scope>NUCLEOTIDE SEQUENCE [LARGE SCALE GENOMIC DNA]</scope>
    <source>
        <strain evidence="3">cv. XIE 37</strain>
        <tissue evidence="2">Leaf</tissue>
    </source>
</reference>
<dbReference type="Proteomes" id="UP000593562">
    <property type="component" value="Unassembled WGS sequence"/>
</dbReference>
<evidence type="ECO:0000259" key="1">
    <source>
        <dbReference type="PROSITE" id="PS52045"/>
    </source>
</evidence>
<dbReference type="PANTHER" id="PTHR31589">
    <property type="entry name" value="PROTEIN, PUTATIVE (DUF239)-RELATED-RELATED"/>
    <property type="match status" value="1"/>
</dbReference>
<dbReference type="Pfam" id="PF03080">
    <property type="entry name" value="Neprosin"/>
    <property type="match status" value="1"/>
</dbReference>
<sequence>MKKDVGGHWSLTVNGRHIGSWKRNIFHHLAGPGSIVEWGGKVCDTRRNNRHTATSMGGDRFAEAGFGIASYFKNIKVQSLNGDLKAVNQQSLLLQMKKTNCYNIIILPQIDAHGNNFYYGGPGVGPNCP</sequence>